<keyword evidence="5" id="KW-0378">Hydrolase</keyword>
<proteinExistence type="predicted"/>
<evidence type="ECO:0000256" key="6">
    <source>
        <dbReference type="ARBA" id="ARBA00022806"/>
    </source>
</evidence>
<dbReference type="InterPro" id="IPR012340">
    <property type="entry name" value="NA-bd_OB-fold"/>
</dbReference>
<dbReference type="PROSITE" id="PS51194">
    <property type="entry name" value="HELICASE_CTER"/>
    <property type="match status" value="1"/>
</dbReference>
<evidence type="ECO:0000259" key="13">
    <source>
        <dbReference type="PROSITE" id="PS51192"/>
    </source>
</evidence>
<dbReference type="PANTHER" id="PTHR18934:SF85">
    <property type="entry name" value="ATP-DEPENDENT RNA HELICASE DHX8"/>
    <property type="match status" value="1"/>
</dbReference>
<dbReference type="PROSITE" id="PS50126">
    <property type="entry name" value="S1"/>
    <property type="match status" value="1"/>
</dbReference>
<evidence type="ECO:0000256" key="10">
    <source>
        <dbReference type="ARBA" id="ARBA00047984"/>
    </source>
</evidence>
<gene>
    <name evidence="15" type="ORF">M6B38_271250</name>
</gene>
<dbReference type="InterPro" id="IPR049588">
    <property type="entry name" value="DHX8_GH2-like"/>
</dbReference>
<dbReference type="Pfam" id="PF04408">
    <property type="entry name" value="WHD_HA2"/>
    <property type="match status" value="1"/>
</dbReference>
<dbReference type="Gene3D" id="3.40.50.300">
    <property type="entry name" value="P-loop containing nucleotide triphosphate hydrolases"/>
    <property type="match status" value="2"/>
</dbReference>
<dbReference type="InterPro" id="IPR003029">
    <property type="entry name" value="S1_domain"/>
</dbReference>
<evidence type="ECO:0000259" key="12">
    <source>
        <dbReference type="PROSITE" id="PS50126"/>
    </source>
</evidence>
<reference evidence="15" key="1">
    <citation type="journal article" date="2023" name="GigaByte">
        <title>Genome assembly of the bearded iris, Iris pallida Lam.</title>
        <authorList>
            <person name="Bruccoleri R.E."/>
            <person name="Oakeley E.J."/>
            <person name="Faust A.M.E."/>
            <person name="Altorfer M."/>
            <person name="Dessus-Babus S."/>
            <person name="Burckhardt D."/>
            <person name="Oertli M."/>
            <person name="Naumann U."/>
            <person name="Petersen F."/>
            <person name="Wong J."/>
        </authorList>
    </citation>
    <scope>NUCLEOTIDE SEQUENCE</scope>
    <source>
        <strain evidence="15">GSM-AAB239-AS_SAM_17_03QT</strain>
    </source>
</reference>
<dbReference type="PROSITE" id="PS00690">
    <property type="entry name" value="DEAH_ATP_HELICASE"/>
    <property type="match status" value="1"/>
</dbReference>
<evidence type="ECO:0000256" key="2">
    <source>
        <dbReference type="ARBA" id="ARBA00012552"/>
    </source>
</evidence>
<dbReference type="FunFam" id="3.40.50.300:FF:000191">
    <property type="entry name" value="Pre-mRNA-splicing factor ATP-dependent RNA helicase"/>
    <property type="match status" value="1"/>
</dbReference>
<dbReference type="GO" id="GO:0005524">
    <property type="term" value="F:ATP binding"/>
    <property type="evidence" value="ECO:0007669"/>
    <property type="project" value="UniProtKB-KW"/>
</dbReference>
<dbReference type="FunFam" id="1.20.120.1080:FF:000001">
    <property type="entry name" value="Pre-mRNA-splicing factor ATP-dependent RNA helicase"/>
    <property type="match status" value="1"/>
</dbReference>
<dbReference type="InterPro" id="IPR002464">
    <property type="entry name" value="DNA/RNA_helicase_DEAH_CS"/>
</dbReference>
<reference evidence="15" key="2">
    <citation type="submission" date="2023-04" db="EMBL/GenBank/DDBJ databases">
        <authorList>
            <person name="Bruccoleri R.E."/>
            <person name="Oakeley E.J."/>
            <person name="Faust A.-M."/>
            <person name="Dessus-Babus S."/>
            <person name="Altorfer M."/>
            <person name="Burckhardt D."/>
            <person name="Oertli M."/>
            <person name="Naumann U."/>
            <person name="Petersen F."/>
            <person name="Wong J."/>
        </authorList>
    </citation>
    <scope>NUCLEOTIDE SEQUENCE</scope>
    <source>
        <strain evidence="15">GSM-AAB239-AS_SAM_17_03QT</strain>
        <tissue evidence="15">Leaf</tissue>
    </source>
</reference>
<comment type="caution">
    <text evidence="15">The sequence shown here is derived from an EMBL/GenBank/DDBJ whole genome shotgun (WGS) entry which is preliminary data.</text>
</comment>
<dbReference type="PROSITE" id="PS51192">
    <property type="entry name" value="HELICASE_ATP_BIND_1"/>
    <property type="match status" value="1"/>
</dbReference>
<keyword evidence="4" id="KW-0547">Nucleotide-binding</keyword>
<dbReference type="GO" id="GO:0016787">
    <property type="term" value="F:hydrolase activity"/>
    <property type="evidence" value="ECO:0007669"/>
    <property type="project" value="UniProtKB-KW"/>
</dbReference>
<keyword evidence="16" id="KW-1185">Reference proteome</keyword>
<dbReference type="Pfam" id="PF21010">
    <property type="entry name" value="HA2_C"/>
    <property type="match status" value="1"/>
</dbReference>
<evidence type="ECO:0000259" key="14">
    <source>
        <dbReference type="PROSITE" id="PS51194"/>
    </source>
</evidence>
<feature type="region of interest" description="Disordered" evidence="11">
    <location>
        <begin position="138"/>
        <end position="208"/>
    </location>
</feature>
<dbReference type="InterPro" id="IPR027417">
    <property type="entry name" value="P-loop_NTPase"/>
</dbReference>
<protein>
    <recommendedName>
        <fullName evidence="2">RNA helicase</fullName>
        <ecNumber evidence="2">3.6.4.13</ecNumber>
    </recommendedName>
</protein>
<evidence type="ECO:0000256" key="4">
    <source>
        <dbReference type="ARBA" id="ARBA00022741"/>
    </source>
</evidence>
<dbReference type="FunFam" id="3.40.50.300:FF:000101">
    <property type="entry name" value="Pre-mRNA-splicing factor ATP-dependent RNA helicase"/>
    <property type="match status" value="1"/>
</dbReference>
<evidence type="ECO:0000313" key="16">
    <source>
        <dbReference type="Proteomes" id="UP001140949"/>
    </source>
</evidence>
<organism evidence="15 16">
    <name type="scientific">Iris pallida</name>
    <name type="common">Sweet iris</name>
    <dbReference type="NCBI Taxonomy" id="29817"/>
    <lineage>
        <taxon>Eukaryota</taxon>
        <taxon>Viridiplantae</taxon>
        <taxon>Streptophyta</taxon>
        <taxon>Embryophyta</taxon>
        <taxon>Tracheophyta</taxon>
        <taxon>Spermatophyta</taxon>
        <taxon>Magnoliopsida</taxon>
        <taxon>Liliopsida</taxon>
        <taxon>Asparagales</taxon>
        <taxon>Iridaceae</taxon>
        <taxon>Iridoideae</taxon>
        <taxon>Irideae</taxon>
        <taxon>Iris</taxon>
    </lineage>
</organism>
<dbReference type="InterPro" id="IPR014001">
    <property type="entry name" value="Helicase_ATP-bd"/>
</dbReference>
<keyword evidence="7" id="KW-0067">ATP-binding</keyword>
<dbReference type="InterPro" id="IPR001650">
    <property type="entry name" value="Helicase_C-like"/>
</dbReference>
<feature type="domain" description="Helicase ATP-binding" evidence="13">
    <location>
        <begin position="519"/>
        <end position="682"/>
    </location>
</feature>
<dbReference type="Pfam" id="PF00270">
    <property type="entry name" value="DEAD"/>
    <property type="match status" value="1"/>
</dbReference>
<dbReference type="GO" id="GO:0003724">
    <property type="term" value="F:RNA helicase activity"/>
    <property type="evidence" value="ECO:0007669"/>
    <property type="project" value="UniProtKB-EC"/>
</dbReference>
<dbReference type="SMART" id="SM00487">
    <property type="entry name" value="DEXDc"/>
    <property type="match status" value="1"/>
</dbReference>
<feature type="region of interest" description="Disordered" evidence="11">
    <location>
        <begin position="86"/>
        <end position="120"/>
    </location>
</feature>
<evidence type="ECO:0000256" key="9">
    <source>
        <dbReference type="ARBA" id="ARBA00023242"/>
    </source>
</evidence>
<keyword evidence="3" id="KW-0507">mRNA processing</keyword>
<keyword evidence="8" id="KW-0508">mRNA splicing</keyword>
<dbReference type="FunFam" id="2.40.50.140:FF:000061">
    <property type="entry name" value="ATP-dependent RNA helicase DHX8"/>
    <property type="match status" value="1"/>
</dbReference>
<evidence type="ECO:0000256" key="3">
    <source>
        <dbReference type="ARBA" id="ARBA00022664"/>
    </source>
</evidence>
<dbReference type="SMART" id="SM00847">
    <property type="entry name" value="HA2"/>
    <property type="match status" value="1"/>
</dbReference>
<evidence type="ECO:0000256" key="7">
    <source>
        <dbReference type="ARBA" id="ARBA00022840"/>
    </source>
</evidence>
<evidence type="ECO:0000256" key="11">
    <source>
        <dbReference type="SAM" id="MobiDB-lite"/>
    </source>
</evidence>
<dbReference type="InterPro" id="IPR048333">
    <property type="entry name" value="HA2_WH"/>
</dbReference>
<dbReference type="SMART" id="SM00316">
    <property type="entry name" value="S1"/>
    <property type="match status" value="1"/>
</dbReference>
<sequence>MPSASEKEKKPADDGVKNLTYLSLVSQVCSELDSHVGTADKVLAEFIIHIGRKSADAVEFDRRLKENGADLPDYFVKSLLTTIHAILPPKPKPSSSKSDSKKKPSAFPGLSRPDDRDHARELEREIEREAELKLEAEAKDREERDRGRHRRRDRDRDRHYDPDNRRDHDRDRDRDRDCGRRHDDRDFDDRKENPHPSSSKRSSDEPELYQVYKGRVSRVMDQGCFVQLTDLRGKEGLVHISQMATRRVANAKDMVNRDQEVFVKVISISGQKLSLSMRDVDQKTGKDLIPMSRSSENETFRANPTSGNGRGPTMRTGLSGITIMEEDDTVPSRRPLKRMSSPEKWEAKQLIAAGVMDVRDYPNFDEDGDGVLYQEEGAEEELEIELNEDEPAFLNGQSRFSIDMSPVKIFKNPEGSLSRAAALQSALIKERREVREQQQRTMLDSIPKDLNRPWEDPMPETGERHLAQELRGVGLSAYDMPEWKKDAYGKALTFGQRSKLSIQDQRQSLPIYKLKKELVQAVHDNQVLVVIGETGSGKTTQVTQYLAEAGYTVRGKIGCTQPRRVAAMSVAKRVAEEFGCRLGEEVGYAIRFEDCTGPETVIKYMTDGMLLREILVDENLSQYSVIMLDEAHERTIHTDVLFGLLKKLIKRRTDLRLIVTSATLDAEKFSGYFFNCNIFTIPGRTFPVEILYTKQPESDYLDAALITVLQIHLTEPEGDILLFLTGQEEIDHACQSLYERMKGLGKDVPELIILPVYSALPSEMQSRIFDPAPPGKRKVVVATNIAEASLTIDGIFYVIDPGFAKQNVYNPKQGLDSLVITPISQASAKQRAGRAGRTGPGKCYRLYTESAYRNEMSPTSIPEIQRINLGVTTLTMKAMGINDLLSFDFMDPPSPQALISAMEQLYSLGALDEEGLLTKLGRKMAEFPLEPPLSKMLLASVDLGCSDEILTIIAMIQTQNIFYRPREKQAQADQKRAKFFQPEGDHLTLLAVYEAWKAKNFSGPWCFENFVQSRSLRRAQDVRKQLLSIMDKYKLDIVSAGKNFTKIRRAIAAGFFFHAARKDPQEGYRTLVENQPVYIHPSSALFQRQPDWVIYNDLVMTTKEYMREVTVIDPKWLVELAPRFYKAADPTKMSKRKRQERIEPLYDRYHEPNSWRLSKRRA</sequence>
<evidence type="ECO:0000313" key="15">
    <source>
        <dbReference type="EMBL" id="KAJ6849054.1"/>
    </source>
</evidence>
<dbReference type="Proteomes" id="UP001140949">
    <property type="component" value="Unassembled WGS sequence"/>
</dbReference>
<dbReference type="GO" id="GO:0003723">
    <property type="term" value="F:RNA binding"/>
    <property type="evidence" value="ECO:0007669"/>
    <property type="project" value="TreeGrafter"/>
</dbReference>
<dbReference type="EC" id="3.6.4.13" evidence="2"/>
<feature type="compositionally biased region" description="Basic and acidic residues" evidence="11">
    <location>
        <begin position="154"/>
        <end position="194"/>
    </location>
</feature>
<dbReference type="CDD" id="cd18791">
    <property type="entry name" value="SF2_C_RHA"/>
    <property type="match status" value="1"/>
</dbReference>
<dbReference type="Pfam" id="PF00271">
    <property type="entry name" value="Helicase_C"/>
    <property type="match status" value="1"/>
</dbReference>
<dbReference type="InterPro" id="IPR011545">
    <property type="entry name" value="DEAD/DEAH_box_helicase_dom"/>
</dbReference>
<comment type="catalytic activity">
    <reaction evidence="10">
        <text>ATP + H2O = ADP + phosphate + H(+)</text>
        <dbReference type="Rhea" id="RHEA:13065"/>
        <dbReference type="ChEBI" id="CHEBI:15377"/>
        <dbReference type="ChEBI" id="CHEBI:15378"/>
        <dbReference type="ChEBI" id="CHEBI:30616"/>
        <dbReference type="ChEBI" id="CHEBI:43474"/>
        <dbReference type="ChEBI" id="CHEBI:456216"/>
        <dbReference type="EC" id="3.6.4.13"/>
    </reaction>
</comment>
<keyword evidence="6 15" id="KW-0347">Helicase</keyword>
<dbReference type="CDD" id="cd17971">
    <property type="entry name" value="DEXHc_DHX8"/>
    <property type="match status" value="1"/>
</dbReference>
<evidence type="ECO:0000256" key="1">
    <source>
        <dbReference type="ARBA" id="ARBA00004123"/>
    </source>
</evidence>
<dbReference type="Pfam" id="PF00575">
    <property type="entry name" value="S1"/>
    <property type="match status" value="1"/>
</dbReference>
<evidence type="ECO:0000256" key="5">
    <source>
        <dbReference type="ARBA" id="ARBA00022801"/>
    </source>
</evidence>
<dbReference type="CDD" id="cd05684">
    <property type="entry name" value="S1_DHX8_helicase"/>
    <property type="match status" value="1"/>
</dbReference>
<feature type="domain" description="S1 motif" evidence="12">
    <location>
        <begin position="209"/>
        <end position="278"/>
    </location>
</feature>
<dbReference type="InterPro" id="IPR049621">
    <property type="entry name" value="S1_DHX8_helicase"/>
</dbReference>
<dbReference type="AlphaFoldDB" id="A0AAX6I8G4"/>
<accession>A0AAX6I8G4</accession>
<feature type="domain" description="Helicase C-terminal" evidence="14">
    <location>
        <begin position="700"/>
        <end position="880"/>
    </location>
</feature>
<dbReference type="SMART" id="SM00490">
    <property type="entry name" value="HELICc"/>
    <property type="match status" value="1"/>
</dbReference>
<dbReference type="Gene3D" id="2.40.50.140">
    <property type="entry name" value="Nucleic acid-binding proteins"/>
    <property type="match status" value="1"/>
</dbReference>
<dbReference type="GO" id="GO:0000390">
    <property type="term" value="P:spliceosomal complex disassembly"/>
    <property type="evidence" value="ECO:0007669"/>
    <property type="project" value="TreeGrafter"/>
</dbReference>
<name>A0AAX6I8G4_IRIPA</name>
<dbReference type="InterPro" id="IPR007502">
    <property type="entry name" value="Helicase-assoc_dom"/>
</dbReference>
<dbReference type="CDD" id="cd21691">
    <property type="entry name" value="GH2-like_DHX8"/>
    <property type="match status" value="1"/>
</dbReference>
<dbReference type="Gene3D" id="1.20.120.1080">
    <property type="match status" value="1"/>
</dbReference>
<evidence type="ECO:0000256" key="8">
    <source>
        <dbReference type="ARBA" id="ARBA00023187"/>
    </source>
</evidence>
<keyword evidence="9" id="KW-0539">Nucleus</keyword>
<dbReference type="GO" id="GO:0071013">
    <property type="term" value="C:catalytic step 2 spliceosome"/>
    <property type="evidence" value="ECO:0007669"/>
    <property type="project" value="TreeGrafter"/>
</dbReference>
<dbReference type="Pfam" id="PF07717">
    <property type="entry name" value="OB_NTP_bind"/>
    <property type="match status" value="1"/>
</dbReference>
<dbReference type="InterPro" id="IPR011709">
    <property type="entry name" value="DEAD-box_helicase_OB_fold"/>
</dbReference>
<dbReference type="EMBL" id="JANAVB010003999">
    <property type="protein sequence ID" value="KAJ6849054.1"/>
    <property type="molecule type" value="Genomic_DNA"/>
</dbReference>
<dbReference type="SUPFAM" id="SSF52540">
    <property type="entry name" value="P-loop containing nucleoside triphosphate hydrolases"/>
    <property type="match status" value="1"/>
</dbReference>
<dbReference type="PANTHER" id="PTHR18934">
    <property type="entry name" value="ATP-DEPENDENT RNA HELICASE"/>
    <property type="match status" value="1"/>
</dbReference>
<dbReference type="SUPFAM" id="SSF50249">
    <property type="entry name" value="Nucleic acid-binding proteins"/>
    <property type="match status" value="1"/>
</dbReference>
<comment type="subcellular location">
    <subcellularLocation>
        <location evidence="1">Nucleus</location>
    </subcellularLocation>
</comment>
<dbReference type="InterPro" id="IPR044762">
    <property type="entry name" value="DHX8/Prp22_DEXHc"/>
</dbReference>